<dbReference type="InterPro" id="IPR029063">
    <property type="entry name" value="SAM-dependent_MTases_sf"/>
</dbReference>
<dbReference type="PANTHER" id="PTHR30481">
    <property type="entry name" value="DNA ADENINE METHYLASE"/>
    <property type="match status" value="1"/>
</dbReference>
<dbReference type="GO" id="GO:0006298">
    <property type="term" value="P:mismatch repair"/>
    <property type="evidence" value="ECO:0007669"/>
    <property type="project" value="TreeGrafter"/>
</dbReference>
<proteinExistence type="predicted"/>
<dbReference type="REBASE" id="408993">
    <property type="entry name" value="M.Pdi11157ORF541P"/>
</dbReference>
<evidence type="ECO:0000256" key="3">
    <source>
        <dbReference type="ARBA" id="ARBA00022679"/>
    </source>
</evidence>
<keyword evidence="3 6" id="KW-0808">Transferase</keyword>
<dbReference type="EMBL" id="UGTL01000001">
    <property type="protein sequence ID" value="SUB84822.1"/>
    <property type="molecule type" value="Genomic_DNA"/>
</dbReference>
<dbReference type="Pfam" id="PF02086">
    <property type="entry name" value="MethyltransfD12"/>
    <property type="match status" value="1"/>
</dbReference>
<dbReference type="GeneID" id="91081794"/>
<evidence type="ECO:0000256" key="5">
    <source>
        <dbReference type="ARBA" id="ARBA00047942"/>
    </source>
</evidence>
<dbReference type="InterPro" id="IPR012327">
    <property type="entry name" value="MeTrfase_D12"/>
</dbReference>
<dbReference type="SUPFAM" id="SSF53335">
    <property type="entry name" value="S-adenosyl-L-methionine-dependent methyltransferases"/>
    <property type="match status" value="1"/>
</dbReference>
<evidence type="ECO:0000256" key="1">
    <source>
        <dbReference type="ARBA" id="ARBA00011900"/>
    </source>
</evidence>
<dbReference type="GO" id="GO:1904047">
    <property type="term" value="F:S-adenosyl-L-methionine binding"/>
    <property type="evidence" value="ECO:0007669"/>
    <property type="project" value="TreeGrafter"/>
</dbReference>
<dbReference type="Proteomes" id="UP000254072">
    <property type="component" value="Unassembled WGS sequence"/>
</dbReference>
<protein>
    <recommendedName>
        <fullName evidence="1">site-specific DNA-methyltransferase (adenine-specific)</fullName>
        <ecNumber evidence="1">2.1.1.72</ecNumber>
    </recommendedName>
</protein>
<dbReference type="GO" id="GO:0032259">
    <property type="term" value="P:methylation"/>
    <property type="evidence" value="ECO:0007669"/>
    <property type="project" value="UniProtKB-KW"/>
</dbReference>
<evidence type="ECO:0000256" key="4">
    <source>
        <dbReference type="ARBA" id="ARBA00022691"/>
    </source>
</evidence>
<dbReference type="OrthoDB" id="9805629at2"/>
<accession>A0A379DXU1</accession>
<dbReference type="RefSeq" id="WP_021668102.1">
    <property type="nucleotide sequence ID" value="NZ_CAMPVB010000064.1"/>
</dbReference>
<dbReference type="InterPro" id="IPR002052">
    <property type="entry name" value="DNA_methylase_N6_adenine_CS"/>
</dbReference>
<dbReference type="PANTHER" id="PTHR30481:SF3">
    <property type="entry name" value="DNA ADENINE METHYLASE"/>
    <property type="match status" value="1"/>
</dbReference>
<dbReference type="EC" id="2.1.1.72" evidence="1"/>
<reference evidence="6 7" key="1">
    <citation type="submission" date="2018-06" db="EMBL/GenBank/DDBJ databases">
        <authorList>
            <consortium name="Pathogen Informatics"/>
            <person name="Doyle S."/>
        </authorList>
    </citation>
    <scope>NUCLEOTIDE SEQUENCE [LARGE SCALE GENOMIC DNA]</scope>
    <source>
        <strain evidence="6 7">NCTC11157</strain>
    </source>
</reference>
<gene>
    <name evidence="6" type="primary">dam</name>
    <name evidence="6" type="ORF">NCTC11157_00541</name>
</gene>
<dbReference type="PRINTS" id="PR00505">
    <property type="entry name" value="D12N6MTFRASE"/>
</dbReference>
<dbReference type="PROSITE" id="PS00092">
    <property type="entry name" value="N6_MTASE"/>
    <property type="match status" value="1"/>
</dbReference>
<evidence type="ECO:0000313" key="7">
    <source>
        <dbReference type="Proteomes" id="UP000254072"/>
    </source>
</evidence>
<keyword evidence="2 6" id="KW-0489">Methyltransferase</keyword>
<evidence type="ECO:0000313" key="6">
    <source>
        <dbReference type="EMBL" id="SUB84822.1"/>
    </source>
</evidence>
<dbReference type="GO" id="GO:0009307">
    <property type="term" value="P:DNA restriction-modification system"/>
    <property type="evidence" value="ECO:0007669"/>
    <property type="project" value="InterPro"/>
</dbReference>
<sequence length="379" mass="45206">MKDRPMKKLRPLLKWPGGKEKELKHILPLLPKFENYYEPFVGGGSVYTAINAENIFINDKSTDLISFYNCVSEHNDEFYFWLESISIAWKNTYSYAQKKGTLYKRYLDFRENNIDEKELILLLTEYITSETNQKQIIQNIGDSFIWHKEKLFNILFKAIKDKMCRMKKIEIERGILSNEDVQKNIETALMSGLYTYFRFLFNDRKLAKEINPLHTAFFIFLRFYAYSGMFRYNAKGEFNVPYGGMSYNKKTLERELHYYNSKELAQHFKSTHISCLDFEDFFNKFAPTERDFIFLDPPYDSEFSTYDKNIFTQADQERLANYLINKCKAKWLLDIKATPLIKSLYENKGLSITSFDKKYQVSFMNRNDKDVQHLIIKNY</sequence>
<comment type="catalytic activity">
    <reaction evidence="5">
        <text>a 2'-deoxyadenosine in DNA + S-adenosyl-L-methionine = an N(6)-methyl-2'-deoxyadenosine in DNA + S-adenosyl-L-homocysteine + H(+)</text>
        <dbReference type="Rhea" id="RHEA:15197"/>
        <dbReference type="Rhea" id="RHEA-COMP:12418"/>
        <dbReference type="Rhea" id="RHEA-COMP:12419"/>
        <dbReference type="ChEBI" id="CHEBI:15378"/>
        <dbReference type="ChEBI" id="CHEBI:57856"/>
        <dbReference type="ChEBI" id="CHEBI:59789"/>
        <dbReference type="ChEBI" id="CHEBI:90615"/>
        <dbReference type="ChEBI" id="CHEBI:90616"/>
        <dbReference type="EC" id="2.1.1.72"/>
    </reaction>
</comment>
<name>A0A379DXU1_9BACT</name>
<evidence type="ECO:0000256" key="2">
    <source>
        <dbReference type="ARBA" id="ARBA00022603"/>
    </source>
</evidence>
<keyword evidence="4" id="KW-0949">S-adenosyl-L-methionine</keyword>
<dbReference type="AlphaFoldDB" id="A0A379DXU1"/>
<dbReference type="Gene3D" id="3.40.50.150">
    <property type="entry name" value="Vaccinia Virus protein VP39"/>
    <property type="match status" value="2"/>
</dbReference>
<dbReference type="GO" id="GO:0043565">
    <property type="term" value="F:sequence-specific DNA binding"/>
    <property type="evidence" value="ECO:0007669"/>
    <property type="project" value="TreeGrafter"/>
</dbReference>
<dbReference type="GO" id="GO:0009007">
    <property type="term" value="F:site-specific DNA-methyltransferase (adenine-specific) activity"/>
    <property type="evidence" value="ECO:0007669"/>
    <property type="project" value="UniProtKB-EC"/>
</dbReference>
<organism evidence="6 7">
    <name type="scientific">Prevotella disiens</name>
    <dbReference type="NCBI Taxonomy" id="28130"/>
    <lineage>
        <taxon>Bacteria</taxon>
        <taxon>Pseudomonadati</taxon>
        <taxon>Bacteroidota</taxon>
        <taxon>Bacteroidia</taxon>
        <taxon>Bacteroidales</taxon>
        <taxon>Prevotellaceae</taxon>
        <taxon>Prevotella</taxon>
    </lineage>
</organism>